<protein>
    <recommendedName>
        <fullName evidence="5">LTD domain-containing protein</fullName>
    </recommendedName>
</protein>
<dbReference type="Proteomes" id="UP000178873">
    <property type="component" value="Unassembled WGS sequence"/>
</dbReference>
<name>A0A1G2M4F4_9BACT</name>
<feature type="transmembrane region" description="Helical" evidence="2">
    <location>
        <begin position="7"/>
        <end position="28"/>
    </location>
</feature>
<dbReference type="EMBL" id="MHRF01000010">
    <property type="protein sequence ID" value="OHA17979.1"/>
    <property type="molecule type" value="Genomic_DNA"/>
</dbReference>
<dbReference type="STRING" id="1802301.A2664_01360"/>
<evidence type="ECO:0000313" key="4">
    <source>
        <dbReference type="Proteomes" id="UP000178873"/>
    </source>
</evidence>
<feature type="region of interest" description="Disordered" evidence="1">
    <location>
        <begin position="44"/>
        <end position="84"/>
    </location>
</feature>
<evidence type="ECO:0008006" key="5">
    <source>
        <dbReference type="Google" id="ProtNLM"/>
    </source>
</evidence>
<reference evidence="3 4" key="1">
    <citation type="journal article" date="2016" name="Nat. Commun.">
        <title>Thousands of microbial genomes shed light on interconnected biogeochemical processes in an aquifer system.</title>
        <authorList>
            <person name="Anantharaman K."/>
            <person name="Brown C.T."/>
            <person name="Hug L.A."/>
            <person name="Sharon I."/>
            <person name="Castelle C.J."/>
            <person name="Probst A.J."/>
            <person name="Thomas B.C."/>
            <person name="Singh A."/>
            <person name="Wilkins M.J."/>
            <person name="Karaoz U."/>
            <person name="Brodie E.L."/>
            <person name="Williams K.H."/>
            <person name="Hubbard S.S."/>
            <person name="Banfield J.F."/>
        </authorList>
    </citation>
    <scope>NUCLEOTIDE SEQUENCE [LARGE SCALE GENOMIC DNA]</scope>
</reference>
<evidence type="ECO:0000256" key="2">
    <source>
        <dbReference type="SAM" id="Phobius"/>
    </source>
</evidence>
<feature type="compositionally biased region" description="Polar residues" evidence="1">
    <location>
        <begin position="71"/>
        <end position="82"/>
    </location>
</feature>
<organism evidence="3 4">
    <name type="scientific">Candidatus Taylorbacteria bacterium RIFCSPHIGHO2_01_FULL_46_22b</name>
    <dbReference type="NCBI Taxonomy" id="1802301"/>
    <lineage>
        <taxon>Bacteria</taxon>
        <taxon>Candidatus Tayloriibacteriota</taxon>
    </lineage>
</organism>
<proteinExistence type="predicted"/>
<comment type="caution">
    <text evidence="3">The sequence shown here is derived from an EMBL/GenBank/DDBJ whole genome shotgun (WGS) entry which is preliminary data.</text>
</comment>
<evidence type="ECO:0000313" key="3">
    <source>
        <dbReference type="EMBL" id="OHA17979.1"/>
    </source>
</evidence>
<keyword evidence="2" id="KW-0812">Transmembrane</keyword>
<keyword evidence="2" id="KW-1133">Transmembrane helix</keyword>
<dbReference type="AlphaFoldDB" id="A0A1G2M4F4"/>
<evidence type="ECO:0000256" key="1">
    <source>
        <dbReference type="SAM" id="MobiDB-lite"/>
    </source>
</evidence>
<feature type="region of interest" description="Disordered" evidence="1">
    <location>
        <begin position="110"/>
        <end position="149"/>
    </location>
</feature>
<feature type="compositionally biased region" description="Low complexity" evidence="1">
    <location>
        <begin position="113"/>
        <end position="149"/>
    </location>
</feature>
<accession>A0A1G2M4F4</accession>
<keyword evidence="2" id="KW-0472">Membrane</keyword>
<feature type="compositionally biased region" description="Low complexity" evidence="1">
    <location>
        <begin position="47"/>
        <end position="70"/>
    </location>
</feature>
<sequence>MDQQTKNVMLFAIIFSVLAAGVILAFLFRNTLFSSESDVPQAESTLSENYATSSSETASSTNPAAPASNTVSTEPITTTPPAESSGGFFTSLLKSFFQPTIRVPSISVATQNKGGSATGGSSAAGGKSSQPYVSTSTPPAPNTEPTAEEQQTAYLKMLEGIYGETKATDAQLKVIQLTLISSPLRGKLWISGVVRSTDANKEYITIATSKDLQKETTITGMTVKSVESGQVAQIGEGVNTFISNSANTPSEIKIYPNQKVLVTTGRSPLGYSFRLNKCTGYFSQFQTFAPALPQICPRLKNEAQPQAPNRLPDACLDYIDSFATCKIITELPKTVTDKLNSEEEYRCLTFIQKNTGYQNCTDLHKYDSDFYGTEWRTYLNHSNPIWKKSRETIWLLDQSGRFISQYSY</sequence>
<gene>
    <name evidence="3" type="ORF">A2664_01360</name>
</gene>